<name>A0A9P4WX51_9PLEO</name>
<sequence>MTSQDWGEEFERYDICDYIAVLVSGMLSRAHRLDTLHVRLNNLDAQPTTEDALAATSVLIQSFRRLRCVRRPRLMGVYQDARLANMYCRHDSLHNHCQSNCIRPPSLEPVPVLVPGMSAFDDIAAPWEQTLAQRAPTNLTPISSLTKLFVEFKEFHNKVAVAMPHIARPGRQCFLHQARVARECGDIGWFRAVAAQLMASWRHHVQLQNAQRHEVNVALERMMDADTYPGGRGARPRVRD</sequence>
<dbReference type="EMBL" id="SWKV01000006">
    <property type="protein sequence ID" value="KAF3045472.1"/>
    <property type="molecule type" value="Genomic_DNA"/>
</dbReference>
<reference evidence="1" key="1">
    <citation type="submission" date="2019-04" db="EMBL/GenBank/DDBJ databases">
        <title>Sequencing of skin fungus with MAO and IRED activity.</title>
        <authorList>
            <person name="Marsaioli A.J."/>
            <person name="Bonatto J.M.C."/>
            <person name="Reis Junior O."/>
        </authorList>
    </citation>
    <scope>NUCLEOTIDE SEQUENCE</scope>
    <source>
        <strain evidence="1">28M1</strain>
    </source>
</reference>
<comment type="caution">
    <text evidence="1">The sequence shown here is derived from an EMBL/GenBank/DDBJ whole genome shotgun (WGS) entry which is preliminary data.</text>
</comment>
<organism evidence="1 2">
    <name type="scientific">Didymella heteroderae</name>
    <dbReference type="NCBI Taxonomy" id="1769908"/>
    <lineage>
        <taxon>Eukaryota</taxon>
        <taxon>Fungi</taxon>
        <taxon>Dikarya</taxon>
        <taxon>Ascomycota</taxon>
        <taxon>Pezizomycotina</taxon>
        <taxon>Dothideomycetes</taxon>
        <taxon>Pleosporomycetidae</taxon>
        <taxon>Pleosporales</taxon>
        <taxon>Pleosporineae</taxon>
        <taxon>Didymellaceae</taxon>
        <taxon>Didymella</taxon>
    </lineage>
</organism>
<gene>
    <name evidence="1" type="ORF">E8E12_006517</name>
</gene>
<proteinExistence type="predicted"/>
<dbReference type="Proteomes" id="UP000758155">
    <property type="component" value="Unassembled WGS sequence"/>
</dbReference>
<keyword evidence="2" id="KW-1185">Reference proteome</keyword>
<evidence type="ECO:0000313" key="2">
    <source>
        <dbReference type="Proteomes" id="UP000758155"/>
    </source>
</evidence>
<protein>
    <submittedName>
        <fullName evidence="1">Uncharacterized protein</fullName>
    </submittedName>
</protein>
<dbReference type="AlphaFoldDB" id="A0A9P4WX51"/>
<evidence type="ECO:0000313" key="1">
    <source>
        <dbReference type="EMBL" id="KAF3045472.1"/>
    </source>
</evidence>
<accession>A0A9P4WX51</accession>
<dbReference type="OrthoDB" id="5600002at2759"/>